<dbReference type="PANTHER" id="PTHR37685:SF1">
    <property type="entry name" value="GEO11136P1-RELATED"/>
    <property type="match status" value="1"/>
</dbReference>
<dbReference type="OrthoDB" id="8192785at2759"/>
<accession>A8CWC3</accession>
<dbReference type="PANTHER" id="PTHR37685">
    <property type="entry name" value="GEO11136P1-RELATED"/>
    <property type="match status" value="1"/>
</dbReference>
<name>A8CWC3_LUTLO</name>
<keyword evidence="1" id="KW-0732">Signal</keyword>
<organism evidence="2">
    <name type="scientific">Lutzomyia longipalpis</name>
    <name type="common">Sand fly</name>
    <dbReference type="NCBI Taxonomy" id="7200"/>
    <lineage>
        <taxon>Eukaryota</taxon>
        <taxon>Metazoa</taxon>
        <taxon>Ecdysozoa</taxon>
        <taxon>Arthropoda</taxon>
        <taxon>Hexapoda</taxon>
        <taxon>Insecta</taxon>
        <taxon>Pterygota</taxon>
        <taxon>Neoptera</taxon>
        <taxon>Endopterygota</taxon>
        <taxon>Diptera</taxon>
        <taxon>Nematocera</taxon>
        <taxon>Psychodoidea</taxon>
        <taxon>Psychodidae</taxon>
        <taxon>Lutzomyia</taxon>
        <taxon>Lutzomyia</taxon>
    </lineage>
</organism>
<reference evidence="2" key="1">
    <citation type="journal article" date="2008" name="BMC Genomics">
        <title>The midgut transcriptome of Lutzomyia longipalpis: comparative analysis of cDNA libraries from sugar-fed, blood-fed, post-digested and Leishmania infantum chagasi-infected sand flies.</title>
        <authorList>
            <person name="Jochim R.C."/>
            <person name="Teixeira C.R."/>
            <person name="Laughinghouse A."/>
            <person name="Mu J."/>
            <person name="Oliveira F."/>
            <person name="Gomes R.B."/>
            <person name="Elnaiem D.E."/>
            <person name="Valenzuela J.G."/>
        </authorList>
    </citation>
    <scope>NUCLEOTIDE SEQUENCE</scope>
    <source>
        <tissue evidence="2">Midgut</tissue>
    </source>
</reference>
<dbReference type="VEuPathDB" id="VectorBase:LLOJ006708"/>
<feature type="signal peptide" evidence="1">
    <location>
        <begin position="1"/>
        <end position="19"/>
    </location>
</feature>
<reference evidence="3" key="2">
    <citation type="journal article" date="2020" name="BMC">
        <title>Leishmania infection induces a limited differential gene expression in the sand fly midgut.</title>
        <authorList>
            <person name="Coutinho-Abreu I.V."/>
            <person name="Serafim T.D."/>
            <person name="Meneses C."/>
            <person name="Kamhawi S."/>
            <person name="Oliveira F."/>
            <person name="Valenzuela J.G."/>
        </authorList>
    </citation>
    <scope>NUCLEOTIDE SEQUENCE</scope>
    <source>
        <strain evidence="3">Jacobina</strain>
        <tissue evidence="3">Midgut</tissue>
    </source>
</reference>
<dbReference type="InterPro" id="IPR031734">
    <property type="entry name" value="MBF2"/>
</dbReference>
<protein>
    <submittedName>
        <fullName evidence="2">11.6 kDa midgut protein</fullName>
    </submittedName>
    <submittedName>
        <fullName evidence="3">Putative transcription activator mbf2</fullName>
    </submittedName>
</protein>
<dbReference type="AlphaFoldDB" id="A8CWC3"/>
<dbReference type="GeneID" id="129788149"/>
<sequence>MKFSVGLIVLAVFCGVLYAQSHNIQWGNQTHYDRLLHREFVHKSSKWMQVVTHEVNWPNRTQAAQARNATITYIRAMDQYVNGKGGYATLRAGGVGFNHTEVRFKSQRSQGIDFILEIYGH</sequence>
<feature type="chain" id="PRO_5036437350" evidence="1">
    <location>
        <begin position="20"/>
        <end position="121"/>
    </location>
</feature>
<evidence type="ECO:0000256" key="1">
    <source>
        <dbReference type="SAM" id="SignalP"/>
    </source>
</evidence>
<dbReference type="RefSeq" id="XP_055680155.1">
    <property type="nucleotide sequence ID" value="XM_055824180.1"/>
</dbReference>
<dbReference type="EMBL" id="GITU01009054">
    <property type="protein sequence ID" value="MBC1177757.1"/>
    <property type="molecule type" value="Transcribed_RNA"/>
</dbReference>
<dbReference type="Pfam" id="PF15868">
    <property type="entry name" value="MBF2"/>
    <property type="match status" value="1"/>
</dbReference>
<dbReference type="EMBL" id="EU124613">
    <property type="protein sequence ID" value="ABV60331.1"/>
    <property type="molecule type" value="mRNA"/>
</dbReference>
<evidence type="ECO:0000313" key="3">
    <source>
        <dbReference type="EMBL" id="MBC1177757.1"/>
    </source>
</evidence>
<dbReference type="KEGG" id="lll:129788149"/>
<proteinExistence type="evidence at transcript level"/>
<evidence type="ECO:0000313" key="2">
    <source>
        <dbReference type="EMBL" id="ABV60331.1"/>
    </source>
</evidence>
<dbReference type="VEuPathDB" id="VectorBase:LLONM1_002147"/>